<dbReference type="RefSeq" id="WP_049682968.1">
    <property type="nucleotide sequence ID" value="NZ_LFZW01000001.1"/>
</dbReference>
<feature type="domain" description="Mandelate racemase/muconate lactonizing enzyme C-terminal" evidence="7">
    <location>
        <begin position="139"/>
        <end position="234"/>
    </location>
</feature>
<protein>
    <recommendedName>
        <fullName evidence="5 6">o-succinylbenzoate synthase</fullName>
        <ecNumber evidence="5 6">4.2.1.113</ecNumber>
    </recommendedName>
</protein>
<dbReference type="PANTHER" id="PTHR48073">
    <property type="entry name" value="O-SUCCINYLBENZOATE SYNTHASE-RELATED"/>
    <property type="match status" value="1"/>
</dbReference>
<evidence type="ECO:0000313" key="8">
    <source>
        <dbReference type="EMBL" id="KMY51616.1"/>
    </source>
</evidence>
<dbReference type="Proteomes" id="UP000037146">
    <property type="component" value="Unassembled WGS sequence"/>
</dbReference>
<dbReference type="SFLD" id="SFLDF00009">
    <property type="entry name" value="o-succinylbenzoate_synthase"/>
    <property type="match status" value="1"/>
</dbReference>
<evidence type="ECO:0000256" key="1">
    <source>
        <dbReference type="ARBA" id="ARBA00001968"/>
    </source>
</evidence>
<dbReference type="GO" id="GO:0009234">
    <property type="term" value="P:menaquinone biosynthetic process"/>
    <property type="evidence" value="ECO:0007669"/>
    <property type="project" value="UniProtKB-UniRule"/>
</dbReference>
<evidence type="ECO:0000256" key="6">
    <source>
        <dbReference type="NCBIfam" id="TIGR01928"/>
    </source>
</evidence>
<dbReference type="SUPFAM" id="SSF51604">
    <property type="entry name" value="Enolase C-terminal domain-like"/>
    <property type="match status" value="1"/>
</dbReference>
<gene>
    <name evidence="8" type="ORF">AC625_20405</name>
</gene>
<keyword evidence="3" id="KW-0460">Magnesium</keyword>
<dbReference type="GO" id="GO:0016854">
    <property type="term" value="F:racemase and epimerase activity"/>
    <property type="evidence" value="ECO:0007669"/>
    <property type="project" value="UniProtKB-ARBA"/>
</dbReference>
<keyword evidence="9" id="KW-1185">Reference proteome</keyword>
<dbReference type="InterPro" id="IPR029017">
    <property type="entry name" value="Enolase-like_N"/>
</dbReference>
<evidence type="ECO:0000256" key="3">
    <source>
        <dbReference type="ARBA" id="ARBA00022842"/>
    </source>
</evidence>
<dbReference type="InterPro" id="IPR029065">
    <property type="entry name" value="Enolase_C-like"/>
</dbReference>
<name>A0A0K9GYE2_9BACI</name>
<dbReference type="InterPro" id="IPR013342">
    <property type="entry name" value="Mandelate_racemase_C"/>
</dbReference>
<dbReference type="Pfam" id="PF13378">
    <property type="entry name" value="MR_MLE_C"/>
    <property type="match status" value="1"/>
</dbReference>
<dbReference type="GO" id="GO:0046872">
    <property type="term" value="F:metal ion binding"/>
    <property type="evidence" value="ECO:0007669"/>
    <property type="project" value="UniProtKB-KW"/>
</dbReference>
<dbReference type="EMBL" id="LFZW01000001">
    <property type="protein sequence ID" value="KMY51616.1"/>
    <property type="molecule type" value="Genomic_DNA"/>
</dbReference>
<dbReference type="Pfam" id="PF02746">
    <property type="entry name" value="MR_MLE_N"/>
    <property type="match status" value="1"/>
</dbReference>
<dbReference type="InterPro" id="IPR036849">
    <property type="entry name" value="Enolase-like_C_sf"/>
</dbReference>
<dbReference type="PANTHER" id="PTHR48073:SF5">
    <property type="entry name" value="O-SUCCINYLBENZOATE SYNTHASE"/>
    <property type="match status" value="1"/>
</dbReference>
<dbReference type="InterPro" id="IPR013341">
    <property type="entry name" value="Mandelate_racemase_N_dom"/>
</dbReference>
<dbReference type="OrthoDB" id="9774531at2"/>
<evidence type="ECO:0000256" key="4">
    <source>
        <dbReference type="ARBA" id="ARBA00023239"/>
    </source>
</evidence>
<dbReference type="AlphaFoldDB" id="A0A0K9GYE2"/>
<dbReference type="NCBIfam" id="TIGR01928">
    <property type="entry name" value="menC_lowGC_arch"/>
    <property type="match status" value="1"/>
</dbReference>
<dbReference type="SMART" id="SM00922">
    <property type="entry name" value="MR_MLE"/>
    <property type="match status" value="1"/>
</dbReference>
<evidence type="ECO:0000313" key="9">
    <source>
        <dbReference type="Proteomes" id="UP000037146"/>
    </source>
</evidence>
<organism evidence="8 9">
    <name type="scientific">Peribacillus loiseleuriae</name>
    <dbReference type="NCBI Taxonomy" id="1679170"/>
    <lineage>
        <taxon>Bacteria</taxon>
        <taxon>Bacillati</taxon>
        <taxon>Bacillota</taxon>
        <taxon>Bacilli</taxon>
        <taxon>Bacillales</taxon>
        <taxon>Bacillaceae</taxon>
        <taxon>Peribacillus</taxon>
    </lineage>
</organism>
<comment type="cofactor">
    <cofactor evidence="1">
        <name>a divalent metal cation</name>
        <dbReference type="ChEBI" id="CHEBI:60240"/>
    </cofactor>
</comment>
<dbReference type="SFLD" id="SFLDS00001">
    <property type="entry name" value="Enolase"/>
    <property type="match status" value="1"/>
</dbReference>
<keyword evidence="4" id="KW-0456">Lyase</keyword>
<dbReference type="UniPathway" id="UPA01057">
    <property type="reaction ID" value="UER00165"/>
</dbReference>
<evidence type="ECO:0000256" key="2">
    <source>
        <dbReference type="ARBA" id="ARBA00022723"/>
    </source>
</evidence>
<reference evidence="9" key="1">
    <citation type="submission" date="2015-07" db="EMBL/GenBank/DDBJ databases">
        <title>Genome sequencing project for genomic taxonomy and phylogenomics of Bacillus-like bacteria.</title>
        <authorList>
            <person name="Liu B."/>
            <person name="Wang J."/>
            <person name="Zhu Y."/>
            <person name="Liu G."/>
            <person name="Chen Q."/>
            <person name="Chen Z."/>
            <person name="Lan J."/>
            <person name="Che J."/>
            <person name="Ge C."/>
            <person name="Shi H."/>
            <person name="Pan Z."/>
            <person name="Liu X."/>
        </authorList>
    </citation>
    <scope>NUCLEOTIDE SEQUENCE [LARGE SCALE GENOMIC DNA]</scope>
    <source>
        <strain evidence="9">FJAT-27997</strain>
    </source>
</reference>
<evidence type="ECO:0000259" key="7">
    <source>
        <dbReference type="SMART" id="SM00922"/>
    </source>
</evidence>
<dbReference type="SUPFAM" id="SSF54826">
    <property type="entry name" value="Enolase N-terminal domain-like"/>
    <property type="match status" value="1"/>
</dbReference>
<dbReference type="InterPro" id="IPR010197">
    <property type="entry name" value="OSBS/NAAAR"/>
</dbReference>
<evidence type="ECO:0000256" key="5">
    <source>
        <dbReference type="ARBA" id="ARBA00029491"/>
    </source>
</evidence>
<dbReference type="Gene3D" id="3.30.390.10">
    <property type="entry name" value="Enolase-like, N-terminal domain"/>
    <property type="match status" value="1"/>
</dbReference>
<dbReference type="GO" id="GO:0043748">
    <property type="term" value="F:O-succinylbenzoate synthase activity"/>
    <property type="evidence" value="ECO:0007669"/>
    <property type="project" value="UniProtKB-EC"/>
</dbReference>
<accession>A0A0K9GYE2</accession>
<proteinExistence type="predicted"/>
<dbReference type="STRING" id="1679170.AC625_20405"/>
<dbReference type="PATRIC" id="fig|1679170.3.peg.4635"/>
<dbReference type="CDD" id="cd03317">
    <property type="entry name" value="NAAAR"/>
    <property type="match status" value="1"/>
</dbReference>
<dbReference type="UniPathway" id="UPA00079"/>
<dbReference type="EC" id="4.2.1.113" evidence="5 6"/>
<keyword evidence="2" id="KW-0479">Metal-binding</keyword>
<comment type="caution">
    <text evidence="8">The sequence shown here is derived from an EMBL/GenBank/DDBJ whole genome shotgun (WGS) entry which is preliminary data.</text>
</comment>
<dbReference type="Gene3D" id="3.20.20.120">
    <property type="entry name" value="Enolase-like C-terminal domain"/>
    <property type="match status" value="1"/>
</dbReference>
<sequence length="369" mass="41401">MKISSISLSLISAPLKLPFMTHLETVTKREAIVIEVRDSDGRIGYGEAVPFSSPWYTEETIKTCLHILEDFLIPLVLRHSIHHPKELESLWASIRRNSMAKSGLGQAVWDLYAKQQEMYLGQLFGGIRKTVAAGVVIAADDVKKALKQIEEFATIGYQRYKIKIQRSTDVEVLSEIRHHYPDIPLMADANSSYSLGDIEHLKRLDEFNLQMIEQPLGHDDLMEHAILQKEIETPICLDESICSFHDAKQALLLGSGKVISIKMSRVGGWIEAVNIHNLCVEKEIPVWCGGMIEFGISKAHNIALASLNGFTIPGDVSSSSRYWEYDIVDPEIIVEDGFITVPDGVGIGFEVNEQNLRAMTVHQQLYKSE</sequence>
<dbReference type="SFLD" id="SFLDG00180">
    <property type="entry name" value="muconate_cycloisomerase"/>
    <property type="match status" value="1"/>
</dbReference>